<organism evidence="2 3">
    <name type="scientific">Aromia moschata</name>
    <dbReference type="NCBI Taxonomy" id="1265417"/>
    <lineage>
        <taxon>Eukaryota</taxon>
        <taxon>Metazoa</taxon>
        <taxon>Ecdysozoa</taxon>
        <taxon>Arthropoda</taxon>
        <taxon>Hexapoda</taxon>
        <taxon>Insecta</taxon>
        <taxon>Pterygota</taxon>
        <taxon>Neoptera</taxon>
        <taxon>Endopterygota</taxon>
        <taxon>Coleoptera</taxon>
        <taxon>Polyphaga</taxon>
        <taxon>Cucujiformia</taxon>
        <taxon>Chrysomeloidea</taxon>
        <taxon>Cerambycidae</taxon>
        <taxon>Cerambycinae</taxon>
        <taxon>Callichromatini</taxon>
        <taxon>Aromia</taxon>
    </lineage>
</organism>
<evidence type="ECO:0000313" key="2">
    <source>
        <dbReference type="EMBL" id="KAJ8961649.1"/>
    </source>
</evidence>
<feature type="signal peptide" evidence="1">
    <location>
        <begin position="1"/>
        <end position="24"/>
    </location>
</feature>
<feature type="chain" id="PRO_5043742892" evidence="1">
    <location>
        <begin position="25"/>
        <end position="191"/>
    </location>
</feature>
<reference evidence="2" key="1">
    <citation type="journal article" date="2023" name="Insect Mol. Biol.">
        <title>Genome sequencing provides insights into the evolution of gene families encoding plant cell wall-degrading enzymes in longhorned beetles.</title>
        <authorList>
            <person name="Shin N.R."/>
            <person name="Okamura Y."/>
            <person name="Kirsch R."/>
            <person name="Pauchet Y."/>
        </authorList>
    </citation>
    <scope>NUCLEOTIDE SEQUENCE</scope>
    <source>
        <strain evidence="2">AMC_N1</strain>
    </source>
</reference>
<keyword evidence="1" id="KW-0732">Signal</keyword>
<comment type="caution">
    <text evidence="2">The sequence shown here is derived from an EMBL/GenBank/DDBJ whole genome shotgun (WGS) entry which is preliminary data.</text>
</comment>
<sequence>MCPKRNKLFCFICLVMGGNQSAWTQEGTAVVRELETLVKVQKLGKWIPPLLIGTDSQHQSNICTQLLSLSRRSDWLNNFVTGDEKRGTLSSLNAARFLAILVDITPSADIIKVNLHLLQSPKALQLDCVFIFSDLLSFSLLNVVERFVSSGKNCLLATKEPQITLKKEREKILEAAVKQDGMLYASGVGVN</sequence>
<evidence type="ECO:0000256" key="1">
    <source>
        <dbReference type="SAM" id="SignalP"/>
    </source>
</evidence>
<accession>A0AAV8ZDE4</accession>
<dbReference type="AlphaFoldDB" id="A0AAV8ZDE4"/>
<proteinExistence type="predicted"/>
<keyword evidence="3" id="KW-1185">Reference proteome</keyword>
<protein>
    <submittedName>
        <fullName evidence="2">Uncharacterized protein</fullName>
    </submittedName>
</protein>
<dbReference type="EMBL" id="JAPWTK010000004">
    <property type="protein sequence ID" value="KAJ8961649.1"/>
    <property type="molecule type" value="Genomic_DNA"/>
</dbReference>
<gene>
    <name evidence="2" type="ORF">NQ318_021246</name>
</gene>
<name>A0AAV8ZDE4_9CUCU</name>
<evidence type="ECO:0000313" key="3">
    <source>
        <dbReference type="Proteomes" id="UP001162162"/>
    </source>
</evidence>
<dbReference type="Proteomes" id="UP001162162">
    <property type="component" value="Unassembled WGS sequence"/>
</dbReference>